<organism evidence="1 2">
    <name type="scientific">Mycobacteroides abscessus</name>
    <dbReference type="NCBI Taxonomy" id="36809"/>
    <lineage>
        <taxon>Bacteria</taxon>
        <taxon>Bacillati</taxon>
        <taxon>Actinomycetota</taxon>
        <taxon>Actinomycetes</taxon>
        <taxon>Mycobacteriales</taxon>
        <taxon>Mycobacteriaceae</taxon>
        <taxon>Mycobacteroides</taxon>
    </lineage>
</organism>
<protein>
    <submittedName>
        <fullName evidence="1">Uncharacterized protein</fullName>
    </submittedName>
</protein>
<sequence length="133" mass="14965">MRRFERYWAWLTAIGAQILIVANVIDHDWFGVVIGVLALPVGLWWVYDNRNSERTAAEQEQLAAEWTDAKVQDVIAGHHDQVSAVKAMRAADPRLGLVTATRLVRRARAPQETTHDPNAQRGGSNSRPDADRR</sequence>
<accession>A0A0U0ZTH9</accession>
<proteinExistence type="predicted"/>
<evidence type="ECO:0000313" key="2">
    <source>
        <dbReference type="Proteomes" id="UP000045782"/>
    </source>
</evidence>
<dbReference type="Proteomes" id="UP000045782">
    <property type="component" value="Unassembled WGS sequence"/>
</dbReference>
<dbReference type="EMBL" id="CSWP01000012">
    <property type="protein sequence ID" value="CPV70695.1"/>
    <property type="molecule type" value="Genomic_DNA"/>
</dbReference>
<dbReference type="RefSeq" id="WP_049233104.1">
    <property type="nucleotide sequence ID" value="NZ_CP014951.1"/>
</dbReference>
<reference evidence="1 2" key="1">
    <citation type="submission" date="2015-03" db="EMBL/GenBank/DDBJ databases">
        <authorList>
            <person name="Murphy D."/>
        </authorList>
    </citation>
    <scope>NUCLEOTIDE SEQUENCE [LARGE SCALE GENOMIC DNA]</scope>
    <source>
        <strain evidence="1 2">PAP088</strain>
    </source>
</reference>
<name>A0A0U0ZTH9_9MYCO</name>
<evidence type="ECO:0000313" key="1">
    <source>
        <dbReference type="EMBL" id="CPV70695.1"/>
    </source>
</evidence>
<dbReference type="AlphaFoldDB" id="A0A0U0ZTH9"/>
<gene>
    <name evidence="1" type="ORF">ERS075579_04848</name>
</gene>